<dbReference type="Pfam" id="PF00651">
    <property type="entry name" value="BTB"/>
    <property type="match status" value="1"/>
</dbReference>
<dbReference type="PANTHER" id="PTHR24413">
    <property type="entry name" value="SPECKLE-TYPE POZ PROTEIN"/>
    <property type="match status" value="1"/>
</dbReference>
<protein>
    <recommendedName>
        <fullName evidence="2">BTB domain-containing protein</fullName>
    </recommendedName>
</protein>
<feature type="domain" description="BTB" evidence="2">
    <location>
        <begin position="42"/>
        <end position="116"/>
    </location>
</feature>
<dbReference type="RefSeq" id="XP_047759711.1">
    <property type="nucleotide sequence ID" value="XM_047907120.1"/>
</dbReference>
<dbReference type="GeneID" id="71987850"/>
<keyword evidence="4" id="KW-1185">Reference proteome</keyword>
<evidence type="ECO:0000313" key="3">
    <source>
        <dbReference type="EMBL" id="UJO15345.1"/>
    </source>
</evidence>
<dbReference type="InterPro" id="IPR000210">
    <property type="entry name" value="BTB/POZ_dom"/>
</dbReference>
<dbReference type="CDD" id="cd18186">
    <property type="entry name" value="BTB_POZ_ZBTB_KLHL-like"/>
    <property type="match status" value="1"/>
</dbReference>
<evidence type="ECO:0000313" key="4">
    <source>
        <dbReference type="Proteomes" id="UP000756132"/>
    </source>
</evidence>
<accession>A0A9Q8P6P2</accession>
<evidence type="ECO:0000256" key="1">
    <source>
        <dbReference type="SAM" id="MobiDB-lite"/>
    </source>
</evidence>
<evidence type="ECO:0000259" key="2">
    <source>
        <dbReference type="PROSITE" id="PS50097"/>
    </source>
</evidence>
<reference evidence="3" key="1">
    <citation type="submission" date="2021-12" db="EMBL/GenBank/DDBJ databases">
        <authorList>
            <person name="Zaccaron A."/>
            <person name="Stergiopoulos I."/>
        </authorList>
    </citation>
    <scope>NUCLEOTIDE SEQUENCE</scope>
    <source>
        <strain evidence="3">Race5_Kim</strain>
    </source>
</reference>
<organism evidence="3 4">
    <name type="scientific">Passalora fulva</name>
    <name type="common">Tomato leaf mold</name>
    <name type="synonym">Cladosporium fulvum</name>
    <dbReference type="NCBI Taxonomy" id="5499"/>
    <lineage>
        <taxon>Eukaryota</taxon>
        <taxon>Fungi</taxon>
        <taxon>Dikarya</taxon>
        <taxon>Ascomycota</taxon>
        <taxon>Pezizomycotina</taxon>
        <taxon>Dothideomycetes</taxon>
        <taxon>Dothideomycetidae</taxon>
        <taxon>Mycosphaerellales</taxon>
        <taxon>Mycosphaerellaceae</taxon>
        <taxon>Fulvia</taxon>
    </lineage>
</organism>
<dbReference type="Gene3D" id="3.30.710.10">
    <property type="entry name" value="Potassium Channel Kv1.1, Chain A"/>
    <property type="match status" value="1"/>
</dbReference>
<dbReference type="SUPFAM" id="SSF54695">
    <property type="entry name" value="POZ domain"/>
    <property type="match status" value="1"/>
</dbReference>
<dbReference type="SMART" id="SM00225">
    <property type="entry name" value="BTB"/>
    <property type="match status" value="1"/>
</dbReference>
<gene>
    <name evidence="3" type="ORF">CLAFUR5_07972</name>
</gene>
<dbReference type="OrthoDB" id="3625033at2759"/>
<dbReference type="Proteomes" id="UP000756132">
    <property type="component" value="Chromosome 3"/>
</dbReference>
<feature type="region of interest" description="Disordered" evidence="1">
    <location>
        <begin position="146"/>
        <end position="166"/>
    </location>
</feature>
<dbReference type="PROSITE" id="PS50097">
    <property type="entry name" value="BTB"/>
    <property type="match status" value="1"/>
</dbReference>
<dbReference type="AlphaFoldDB" id="A0A9Q8P6P2"/>
<reference evidence="3" key="2">
    <citation type="journal article" date="2022" name="Microb. Genom.">
        <title>A chromosome-scale genome assembly of the tomato pathogen Cladosporium fulvum reveals a compartmentalized genome architecture and the presence of a dispensable chromosome.</title>
        <authorList>
            <person name="Zaccaron A.Z."/>
            <person name="Chen L.H."/>
            <person name="Samaras A."/>
            <person name="Stergiopoulos I."/>
        </authorList>
    </citation>
    <scope>NUCLEOTIDE SEQUENCE</scope>
    <source>
        <strain evidence="3">Race5_Kim</strain>
    </source>
</reference>
<sequence>MSTRPSTPVSHAGEDMPWEYTEPAQALVKGMKKLMEDGNDLSDFTLVADGGKEWKVHKVVLFMHSDVLYTMSSSPTFIESKTGRAELNDLNGKPLDAQLVDALVRYLYRQDLPLQWQAKREPGWGSICGGHTILTELAEEVEDLNISNGDDDEDGSQPPIPTRLTTPLDELEWPDLRQAAMAHNFEQALEWKWDDCDAHPNHGIDFFLSIAAMADMYNIQPLKALAISHIENYANCDMPSKLETVIDKLCAAEAVPDEVRHAVVEITAWKIGKLHTAEGGGLLERHPEFALEVFKKVVQRENQKMESEKAAAKSRRDAWVIHLARHDNWAVDADYP</sequence>
<feature type="compositionally biased region" description="Acidic residues" evidence="1">
    <location>
        <begin position="146"/>
        <end position="155"/>
    </location>
</feature>
<proteinExistence type="predicted"/>
<dbReference type="InterPro" id="IPR011333">
    <property type="entry name" value="SKP1/BTB/POZ_sf"/>
</dbReference>
<name>A0A9Q8P6P2_PASFU</name>
<dbReference type="EMBL" id="CP090165">
    <property type="protein sequence ID" value="UJO15345.1"/>
    <property type="molecule type" value="Genomic_DNA"/>
</dbReference>
<dbReference type="KEGG" id="ffu:CLAFUR5_07972"/>